<evidence type="ECO:0000259" key="1">
    <source>
        <dbReference type="PROSITE" id="PS50056"/>
    </source>
</evidence>
<protein>
    <submittedName>
        <fullName evidence="4">Unannotated protein</fullName>
    </submittedName>
</protein>
<evidence type="ECO:0000313" key="2">
    <source>
        <dbReference type="EMBL" id="CAB4846408.1"/>
    </source>
</evidence>
<dbReference type="EMBL" id="CAFBND010000010">
    <property type="protein sequence ID" value="CAB4930366.1"/>
    <property type="molecule type" value="Genomic_DNA"/>
</dbReference>
<name>A0A6J7RGN4_9ZZZZ</name>
<accession>A0A6J7RGN4</accession>
<dbReference type="InterPro" id="IPR029021">
    <property type="entry name" value="Prot-tyrosine_phosphatase-like"/>
</dbReference>
<dbReference type="PROSITE" id="PS50056">
    <property type="entry name" value="TYR_PHOSPHATASE_2"/>
    <property type="match status" value="1"/>
</dbReference>
<dbReference type="GO" id="GO:0004721">
    <property type="term" value="F:phosphoprotein phosphatase activity"/>
    <property type="evidence" value="ECO:0007669"/>
    <property type="project" value="InterPro"/>
</dbReference>
<reference evidence="4" key="1">
    <citation type="submission" date="2020-05" db="EMBL/GenBank/DDBJ databases">
        <authorList>
            <person name="Chiriac C."/>
            <person name="Salcher M."/>
            <person name="Ghai R."/>
            <person name="Kavagutti S V."/>
        </authorList>
    </citation>
    <scope>NUCLEOTIDE SEQUENCE</scope>
</reference>
<dbReference type="InterPro" id="IPR016130">
    <property type="entry name" value="Tyr_Pase_AS"/>
</dbReference>
<sequence>MTGPADRHLRFDGVRNMRDVGGLVTSDGRLIRRGELFRAEALAAPGSGEAYAEHSDALAAHLEPLGLRTVIDLRTALECERIKGLWASTAGARVIEVPIPEGAPGSDNDIFAMLLDGRLSHLTAERLGQFYIEALSRRPREFATAISIIADQAQRPLLIHCTGGKDRTGLAVALLLDVLGVPLEVIVDDYVQTGRNRPDRAQGFVEMFAEAGVAIEDARVLFETPAEAMEIALAFIYEKYGSAGAYLVAEGGIDESVLTRLREGLLEPEAVR</sequence>
<dbReference type="PROSITE" id="PS00383">
    <property type="entry name" value="TYR_PHOSPHATASE_1"/>
    <property type="match status" value="1"/>
</dbReference>
<dbReference type="EMBL" id="CAFBPU010000011">
    <property type="protein sequence ID" value="CAB5027851.1"/>
    <property type="molecule type" value="Genomic_DNA"/>
</dbReference>
<dbReference type="SUPFAM" id="SSF52799">
    <property type="entry name" value="(Phosphotyrosine protein) phosphatases II"/>
    <property type="match status" value="1"/>
</dbReference>
<dbReference type="InterPro" id="IPR026893">
    <property type="entry name" value="Tyr/Ser_Pase_IphP-type"/>
</dbReference>
<organism evidence="4">
    <name type="scientific">freshwater metagenome</name>
    <dbReference type="NCBI Taxonomy" id="449393"/>
    <lineage>
        <taxon>unclassified sequences</taxon>
        <taxon>metagenomes</taxon>
        <taxon>ecological metagenomes</taxon>
    </lineage>
</organism>
<dbReference type="EMBL" id="CAFBIZ010000012">
    <property type="protein sequence ID" value="CAB4846408.1"/>
    <property type="molecule type" value="Genomic_DNA"/>
</dbReference>
<dbReference type="PANTHER" id="PTHR31126:SF1">
    <property type="entry name" value="TYROSINE SPECIFIC PROTEIN PHOSPHATASES DOMAIN-CONTAINING PROTEIN"/>
    <property type="match status" value="1"/>
</dbReference>
<dbReference type="PANTHER" id="PTHR31126">
    <property type="entry name" value="TYROSINE-PROTEIN PHOSPHATASE"/>
    <property type="match status" value="1"/>
</dbReference>
<feature type="domain" description="Tyrosine specific protein phosphatases" evidence="1">
    <location>
        <begin position="140"/>
        <end position="197"/>
    </location>
</feature>
<dbReference type="InterPro" id="IPR000387">
    <property type="entry name" value="Tyr_Pase_dom"/>
</dbReference>
<evidence type="ECO:0000313" key="3">
    <source>
        <dbReference type="EMBL" id="CAB4930366.1"/>
    </source>
</evidence>
<proteinExistence type="predicted"/>
<gene>
    <name evidence="2" type="ORF">UFOPK3268_00180</name>
    <name evidence="3" type="ORF">UFOPK3752_00385</name>
    <name evidence="4" type="ORF">UFOPK4150_00682</name>
</gene>
<dbReference type="Gene3D" id="3.90.190.10">
    <property type="entry name" value="Protein tyrosine phosphatase superfamily"/>
    <property type="match status" value="1"/>
</dbReference>
<dbReference type="Pfam" id="PF13350">
    <property type="entry name" value="Y_phosphatase3"/>
    <property type="match status" value="1"/>
</dbReference>
<evidence type="ECO:0000313" key="4">
    <source>
        <dbReference type="EMBL" id="CAB5027851.1"/>
    </source>
</evidence>
<dbReference type="AlphaFoldDB" id="A0A6J7RGN4"/>